<dbReference type="EMBL" id="FMSV02000171">
    <property type="protein sequence ID" value="SEH05206.1"/>
    <property type="molecule type" value="Genomic_DNA"/>
</dbReference>
<accession>A0A1H6F827</accession>
<dbReference type="PANTHER" id="PTHR13420">
    <property type="entry name" value="UPF0235 PROTEIN C15ORF40"/>
    <property type="match status" value="1"/>
</dbReference>
<gene>
    <name evidence="3" type="ORF">MBHS_01059</name>
</gene>
<dbReference type="PANTHER" id="PTHR13420:SF7">
    <property type="entry name" value="UPF0235 PROTEIN C15ORF40"/>
    <property type="match status" value="1"/>
</dbReference>
<dbReference type="InterPro" id="IPR003746">
    <property type="entry name" value="DUF167"/>
</dbReference>
<evidence type="ECO:0000313" key="3">
    <source>
        <dbReference type="EMBL" id="SEH05206.1"/>
    </source>
</evidence>
<proteinExistence type="inferred from homology"/>
<dbReference type="InterPro" id="IPR036591">
    <property type="entry name" value="YggU-like_sf"/>
</dbReference>
<evidence type="ECO:0000313" key="4">
    <source>
        <dbReference type="Proteomes" id="UP000236724"/>
    </source>
</evidence>
<sequence>MLLQVQIQPRASRDEIVGEIATEQGPRLKIRITAPPIDGKANAHLRKLLAKIFGIAKTRIHIINGETSRNKRLRICAPKKLPEDIQKE</sequence>
<dbReference type="Proteomes" id="UP000236724">
    <property type="component" value="Unassembled WGS sequence"/>
</dbReference>
<dbReference type="RefSeq" id="WP_286019076.1">
    <property type="nucleotide sequence ID" value="NZ_FMSV02000171.1"/>
</dbReference>
<dbReference type="HAMAP" id="MF_00634">
    <property type="entry name" value="UPF0235"/>
    <property type="match status" value="1"/>
</dbReference>
<protein>
    <recommendedName>
        <fullName evidence="2">UPF0235 protein MBHS_01059</fullName>
    </recommendedName>
</protein>
<dbReference type="SUPFAM" id="SSF69786">
    <property type="entry name" value="YggU-like"/>
    <property type="match status" value="1"/>
</dbReference>
<keyword evidence="4" id="KW-1185">Reference proteome</keyword>
<organism evidence="3 4">
    <name type="scientific">Candidatus Venteria ishoeyi</name>
    <dbReference type="NCBI Taxonomy" id="1899563"/>
    <lineage>
        <taxon>Bacteria</taxon>
        <taxon>Pseudomonadati</taxon>
        <taxon>Pseudomonadota</taxon>
        <taxon>Gammaproteobacteria</taxon>
        <taxon>Thiotrichales</taxon>
        <taxon>Thiotrichaceae</taxon>
        <taxon>Venteria</taxon>
    </lineage>
</organism>
<comment type="similarity">
    <text evidence="1 2">Belongs to the UPF0235 family.</text>
</comment>
<dbReference type="GO" id="GO:0005737">
    <property type="term" value="C:cytoplasm"/>
    <property type="evidence" value="ECO:0007669"/>
    <property type="project" value="TreeGrafter"/>
</dbReference>
<evidence type="ECO:0000256" key="2">
    <source>
        <dbReference type="HAMAP-Rule" id="MF_00634"/>
    </source>
</evidence>
<name>A0A1H6F827_9GAMM</name>
<dbReference type="SMART" id="SM01152">
    <property type="entry name" value="DUF167"/>
    <property type="match status" value="1"/>
</dbReference>
<dbReference type="NCBIfam" id="TIGR00251">
    <property type="entry name" value="DUF167 family protein"/>
    <property type="match status" value="1"/>
</dbReference>
<dbReference type="Pfam" id="PF02594">
    <property type="entry name" value="DUF167"/>
    <property type="match status" value="1"/>
</dbReference>
<dbReference type="Gene3D" id="3.30.1200.10">
    <property type="entry name" value="YggU-like"/>
    <property type="match status" value="1"/>
</dbReference>
<dbReference type="AlphaFoldDB" id="A0A1H6F827"/>
<reference evidence="3 4" key="1">
    <citation type="submission" date="2016-10" db="EMBL/GenBank/DDBJ databases">
        <authorList>
            <person name="de Groot N.N."/>
        </authorList>
    </citation>
    <scope>NUCLEOTIDE SEQUENCE [LARGE SCALE GENOMIC DNA]</scope>
    <source>
        <strain evidence="3">MBHS1</strain>
    </source>
</reference>
<evidence type="ECO:0000256" key="1">
    <source>
        <dbReference type="ARBA" id="ARBA00010364"/>
    </source>
</evidence>